<name>A0A1X9QDE7_ECOLX</name>
<geneLocation type="plasmid" evidence="1">
    <name>pGD81-1</name>
</geneLocation>
<proteinExistence type="predicted"/>
<accession>A0A1X9QDE7</accession>
<reference evidence="1" key="1">
    <citation type="submission" date="2017-01" db="EMBL/GenBank/DDBJ databases">
        <title>Expanding landscapes of the diversified mcr-1-bearing plasmid reservoirs amongst gut microbiota.</title>
        <authorList>
            <person name="Wang Q."/>
            <person name="Sun J."/>
            <person name="Li J."/>
            <person name="Ding Y."/>
            <person name="Li X.-P."/>
            <person name="Lin J."/>
            <person name="Hassan B."/>
            <person name="Feng Y."/>
        </authorList>
    </citation>
    <scope>NUCLEOTIDE SEQUENCE</scope>
    <source>
        <strain evidence="1">GD81</strain>
        <plasmid evidence="1">pGD81-1</plasmid>
    </source>
</reference>
<dbReference type="AlphaFoldDB" id="A0A1X9QDE7"/>
<protein>
    <submittedName>
        <fullName evidence="1">Uncharacterized protein</fullName>
    </submittedName>
</protein>
<evidence type="ECO:0000313" key="1">
    <source>
        <dbReference type="EMBL" id="ARQ20539.1"/>
    </source>
</evidence>
<sequence length="122" mass="13874">MTHINKLINDLLSILPANKSKIASFLSNYSIEDQCALISAIYIGRDNIHCNNFTEGRDAPYFIPGDQHIGYHRFFATGKSPNWEIEPTEFARIIFEKQNNLSQYFTAFIRCSGGSGYNIAEF</sequence>
<keyword evidence="1" id="KW-0614">Plasmid</keyword>
<organism evidence="1">
    <name type="scientific">Escherichia coli</name>
    <dbReference type="NCBI Taxonomy" id="562"/>
    <lineage>
        <taxon>Bacteria</taxon>
        <taxon>Pseudomonadati</taxon>
        <taxon>Pseudomonadota</taxon>
        <taxon>Gammaproteobacteria</taxon>
        <taxon>Enterobacterales</taxon>
        <taxon>Enterobacteriaceae</taxon>
        <taxon>Escherichia</taxon>
    </lineage>
</organism>
<dbReference type="EMBL" id="KY446064">
    <property type="protein sequence ID" value="ARQ20539.1"/>
    <property type="molecule type" value="Genomic_DNA"/>
</dbReference>
<dbReference type="RefSeq" id="WP_032274892.1">
    <property type="nucleotide sequence ID" value="NZ_CAJGFP010000023.1"/>
</dbReference>